<name>A0ABV6YWY6_UNCC1</name>
<keyword evidence="5" id="KW-1185">Reference proteome</keyword>
<dbReference type="Pfam" id="PF19289">
    <property type="entry name" value="PmbA_TldD_3rd"/>
    <property type="match status" value="1"/>
</dbReference>
<sequence>MNEFIEKAQNAGCSEVETFQISKQTQGVFFTNGKINDLQAKESTGIALRVKKDDKLGFIGSSNLQSSEEIIEKAVVSTQFGENLNYSFPTPAEFESVNIYNEGLAQRSIEDYIPRCETFIKTIQQATDNISVDCFFEKTITTIAIQNSNGLDCGYMNSLLTFYSEMRLTENSTMFEIEMQLDGHDSSISEQEFARKIVEEIPYYSTIKTIKPGKRPVLFTPECFGDLFLALETGLRGSAVVKGISPLTHKIGEQIFDERINIIDDSTNPQGKLAAPFDDEGTPGQKTYLVRNGILENFICDLKSATALDREPTGNGYRYRGLYRVKSYTVKPGCDFSNVIIQPGKMSVEDMIKSIDEGVLVQAIGGLLLANLNNGDYSGTISQGLKIEKGKIVGRVTNAMITGNFYHDFRHNLVALAHDSHWLGAFSGQIGAFNIPYALLKDITISSR</sequence>
<dbReference type="Proteomes" id="UP001594351">
    <property type="component" value="Unassembled WGS sequence"/>
</dbReference>
<feature type="domain" description="Metalloprotease TldD/E N-terminal" evidence="2">
    <location>
        <begin position="19"/>
        <end position="75"/>
    </location>
</feature>
<dbReference type="EMBL" id="JBHPBY010000116">
    <property type="protein sequence ID" value="MFC1850688.1"/>
    <property type="molecule type" value="Genomic_DNA"/>
</dbReference>
<dbReference type="InterPro" id="IPR047657">
    <property type="entry name" value="PmbA"/>
</dbReference>
<evidence type="ECO:0000259" key="3">
    <source>
        <dbReference type="Pfam" id="PF19289"/>
    </source>
</evidence>
<dbReference type="InterPro" id="IPR045569">
    <property type="entry name" value="Metalloprtase-TldD/E_C"/>
</dbReference>
<dbReference type="Pfam" id="PF01523">
    <property type="entry name" value="PmbA_TldD_1st"/>
    <property type="match status" value="1"/>
</dbReference>
<dbReference type="SUPFAM" id="SSF111283">
    <property type="entry name" value="Putative modulator of DNA gyrase, PmbA/TldD"/>
    <property type="match status" value="1"/>
</dbReference>
<protein>
    <submittedName>
        <fullName evidence="4">TldD/PmbA family protein</fullName>
    </submittedName>
</protein>
<comment type="caution">
    <text evidence="4">The sequence shown here is derived from an EMBL/GenBank/DDBJ whole genome shotgun (WGS) entry which is preliminary data.</text>
</comment>
<feature type="domain" description="Metalloprotease TldD/E C-terminal" evidence="3">
    <location>
        <begin position="212"/>
        <end position="446"/>
    </location>
</feature>
<evidence type="ECO:0000259" key="2">
    <source>
        <dbReference type="Pfam" id="PF01523"/>
    </source>
</evidence>
<dbReference type="PANTHER" id="PTHR43421">
    <property type="entry name" value="METALLOPROTEASE PMBA"/>
    <property type="match status" value="1"/>
</dbReference>
<evidence type="ECO:0000256" key="1">
    <source>
        <dbReference type="ARBA" id="ARBA00005836"/>
    </source>
</evidence>
<reference evidence="4 5" key="1">
    <citation type="submission" date="2024-09" db="EMBL/GenBank/DDBJ databases">
        <title>Laminarin stimulates single cell rates of sulfate reduction while oxygen inhibits transcriptomic activity in coastal marine sediment.</title>
        <authorList>
            <person name="Lindsay M."/>
            <person name="Orcutt B."/>
            <person name="Emerson D."/>
            <person name="Stepanauskas R."/>
            <person name="D'Angelo T."/>
        </authorList>
    </citation>
    <scope>NUCLEOTIDE SEQUENCE [LARGE SCALE GENOMIC DNA]</scope>
    <source>
        <strain evidence="4">SAG AM-311-K15</strain>
    </source>
</reference>
<evidence type="ECO:0000313" key="5">
    <source>
        <dbReference type="Proteomes" id="UP001594351"/>
    </source>
</evidence>
<gene>
    <name evidence="4" type="ORF">ACFL27_10895</name>
</gene>
<evidence type="ECO:0000313" key="4">
    <source>
        <dbReference type="EMBL" id="MFC1850688.1"/>
    </source>
</evidence>
<dbReference type="InterPro" id="IPR036059">
    <property type="entry name" value="TldD/PmbA_sf"/>
</dbReference>
<dbReference type="PANTHER" id="PTHR43421:SF1">
    <property type="entry name" value="METALLOPROTEASE PMBA"/>
    <property type="match status" value="1"/>
</dbReference>
<accession>A0ABV6YWY6</accession>
<dbReference type="InterPro" id="IPR035068">
    <property type="entry name" value="TldD/PmbA_N"/>
</dbReference>
<comment type="similarity">
    <text evidence="1">Belongs to the peptidase U62 family.</text>
</comment>
<dbReference type="InterPro" id="IPR002510">
    <property type="entry name" value="Metalloprtase-TldD/E_N"/>
</dbReference>
<proteinExistence type="inferred from homology"/>
<dbReference type="Gene3D" id="3.30.2290.10">
    <property type="entry name" value="PmbA/TldD superfamily"/>
    <property type="match status" value="1"/>
</dbReference>
<organism evidence="4 5">
    <name type="scientific">candidate division CSSED10-310 bacterium</name>
    <dbReference type="NCBI Taxonomy" id="2855610"/>
    <lineage>
        <taxon>Bacteria</taxon>
        <taxon>Bacteria division CSSED10-310</taxon>
    </lineage>
</organism>